<proteinExistence type="predicted"/>
<dbReference type="Proteomes" id="UP001286313">
    <property type="component" value="Unassembled WGS sequence"/>
</dbReference>
<feature type="compositionally biased region" description="Acidic residues" evidence="2">
    <location>
        <begin position="730"/>
        <end position="745"/>
    </location>
</feature>
<dbReference type="Gene3D" id="1.20.1250.20">
    <property type="entry name" value="MFS general substrate transporter like domains"/>
    <property type="match status" value="2"/>
</dbReference>
<evidence type="ECO:0000313" key="6">
    <source>
        <dbReference type="Proteomes" id="UP001286313"/>
    </source>
</evidence>
<feature type="transmembrane region" description="Helical" evidence="3">
    <location>
        <begin position="376"/>
        <end position="395"/>
    </location>
</feature>
<accession>A0AAE1KG48</accession>
<dbReference type="CDD" id="cd17352">
    <property type="entry name" value="MFS_MCT_SLC16"/>
    <property type="match status" value="1"/>
</dbReference>
<feature type="transmembrane region" description="Helical" evidence="3">
    <location>
        <begin position="957"/>
        <end position="980"/>
    </location>
</feature>
<evidence type="ECO:0000259" key="4">
    <source>
        <dbReference type="PROSITE" id="PS50850"/>
    </source>
</evidence>
<feature type="transmembrane region" description="Helical" evidence="3">
    <location>
        <begin position="992"/>
        <end position="1014"/>
    </location>
</feature>
<comment type="subcellular location">
    <subcellularLocation>
        <location evidence="1">Membrane</location>
        <topology evidence="1">Multi-pass membrane protein</topology>
    </subcellularLocation>
</comment>
<protein>
    <recommendedName>
        <fullName evidence="4">Major facilitator superfamily (MFS) profile domain-containing protein</fullName>
    </recommendedName>
</protein>
<keyword evidence="3" id="KW-0472">Membrane</keyword>
<feature type="region of interest" description="Disordered" evidence="2">
    <location>
        <begin position="657"/>
        <end position="752"/>
    </location>
</feature>
<feature type="compositionally biased region" description="Low complexity" evidence="2">
    <location>
        <begin position="535"/>
        <end position="545"/>
    </location>
</feature>
<dbReference type="InterPro" id="IPR050327">
    <property type="entry name" value="Proton-linked_MCT"/>
</dbReference>
<evidence type="ECO:0000256" key="1">
    <source>
        <dbReference type="ARBA" id="ARBA00004141"/>
    </source>
</evidence>
<dbReference type="InterPro" id="IPR036259">
    <property type="entry name" value="MFS_trans_sf"/>
</dbReference>
<dbReference type="SUPFAM" id="SSF103473">
    <property type="entry name" value="MFS general substrate transporter"/>
    <property type="match status" value="1"/>
</dbReference>
<dbReference type="PROSITE" id="PS50850">
    <property type="entry name" value="MFS"/>
    <property type="match status" value="1"/>
</dbReference>
<organism evidence="5 6">
    <name type="scientific">Petrolisthes cinctipes</name>
    <name type="common">Flat porcelain crab</name>
    <dbReference type="NCBI Taxonomy" id="88211"/>
    <lineage>
        <taxon>Eukaryota</taxon>
        <taxon>Metazoa</taxon>
        <taxon>Ecdysozoa</taxon>
        <taxon>Arthropoda</taxon>
        <taxon>Crustacea</taxon>
        <taxon>Multicrustacea</taxon>
        <taxon>Malacostraca</taxon>
        <taxon>Eumalacostraca</taxon>
        <taxon>Eucarida</taxon>
        <taxon>Decapoda</taxon>
        <taxon>Pleocyemata</taxon>
        <taxon>Anomura</taxon>
        <taxon>Galatheoidea</taxon>
        <taxon>Porcellanidae</taxon>
        <taxon>Petrolisthes</taxon>
    </lineage>
</organism>
<feature type="compositionally biased region" description="Low complexity" evidence="2">
    <location>
        <begin position="121"/>
        <end position="158"/>
    </location>
</feature>
<dbReference type="EMBL" id="JAWQEG010002475">
    <property type="protein sequence ID" value="KAK3871733.1"/>
    <property type="molecule type" value="Genomic_DNA"/>
</dbReference>
<dbReference type="InterPro" id="IPR020846">
    <property type="entry name" value="MFS_dom"/>
</dbReference>
<dbReference type="GO" id="GO:0008028">
    <property type="term" value="F:monocarboxylic acid transmembrane transporter activity"/>
    <property type="evidence" value="ECO:0007669"/>
    <property type="project" value="TreeGrafter"/>
</dbReference>
<evidence type="ECO:0000256" key="2">
    <source>
        <dbReference type="SAM" id="MobiDB-lite"/>
    </source>
</evidence>
<feature type="compositionally biased region" description="Low complexity" evidence="2">
    <location>
        <begin position="96"/>
        <end position="109"/>
    </location>
</feature>
<keyword evidence="3" id="KW-1133">Transmembrane helix</keyword>
<keyword evidence="6" id="KW-1185">Reference proteome</keyword>
<feature type="compositionally biased region" description="Basic residues" evidence="2">
    <location>
        <begin position="26"/>
        <end position="38"/>
    </location>
</feature>
<feature type="compositionally biased region" description="Polar residues" evidence="2">
    <location>
        <begin position="281"/>
        <end position="294"/>
    </location>
</feature>
<feature type="transmembrane region" description="Helical" evidence="3">
    <location>
        <begin position="860"/>
        <end position="880"/>
    </location>
</feature>
<feature type="compositionally biased region" description="Low complexity" evidence="2">
    <location>
        <begin position="305"/>
        <end position="323"/>
    </location>
</feature>
<name>A0AAE1KG48_PETCI</name>
<feature type="transmembrane region" description="Helical" evidence="3">
    <location>
        <begin position="407"/>
        <end position="425"/>
    </location>
</feature>
<dbReference type="AlphaFoldDB" id="A0AAE1KG48"/>
<keyword evidence="3" id="KW-0812">Transmembrane</keyword>
<feature type="transmembrane region" description="Helical" evidence="3">
    <location>
        <begin position="904"/>
        <end position="922"/>
    </location>
</feature>
<evidence type="ECO:0000313" key="5">
    <source>
        <dbReference type="EMBL" id="KAK3871733.1"/>
    </source>
</evidence>
<feature type="transmembrane region" description="Helical" evidence="3">
    <location>
        <begin position="1020"/>
        <end position="1041"/>
    </location>
</feature>
<sequence length="1087" mass="116113">MAGPVLYSGKRKLAPSTPTRASSTPHPHHHHQPHHHHHHYHYYLTTPPSLGETIGGSKETPHMINQDCSPTQSSNQITTSVYPTSPSRPPAVTLASDSDPVPVSCSSSVIQAAQRRQKPCSSDYSSLSSSESPRASDASTRSDTGTSPGSTSSSCSNNTLIKNGDLNFKKTILGGDLSPIASCGGESGIGAAPSVSLAPSPDPSSKDPFDRSPATPTSGCLKGGGRTVSGAHVQFDTPYDEEEQQPLQDTVVTQDGQINLHKSASTPTTVDQLSRLWTRLQPDTSPSEVTNLQTGKKWRRRRHVSGSSSISLGSSSSSSSNNSRTTELERRAPDGGWGWVIVAASFMVHCIADGVTMSFGVLFVELLSYFNESKSITSWVGSLFMAIPLLAGPLASMLTDRYGCRTVTIIGALIAAFGFFVSAFVNSIPLLLLTVGIVTGLGLAVCYVAAIVIVAFYFEKKRSLATGIAVAGSGIGTFLFAPLIQHLMDDWGWRLSFIILAGIFLNMVVCGALMRDLEWTPRNANGSAPPVGLQSSRRGSTSHSSETIGGRASGVGMAIPSLAELRRLVQSGDVAALLSPDDTPAGTLRGSASLVLLPTFLSWSQVLPPDVLPCLSSRTNVYEVVSHVYPHLLSHSFSSHVPTPDTKHKMTDYASTTMTSIGSSGGYSQGHHVPPQPPTPALPTSTPEPPQGIDTGTNTPASPPPDSSPPYKSPKKKLDIKLGFSSSGEDAGDEADIEEEGEEERQEEKMEESMAMLGGGRSRMGSLRQPGLRRISAGCMGGTVSPPPPVAPLRNMRVNRQSMTYRGAMLNIHRYRLRASSCPDIYRNSIITIAKDQDETVWTYLDDMGEMLRSCIDVRYCLDTAYFIFAVSNFVLYVFYDTVYMYLTDYAQGVGVSADDSANLISVIGILNCVGMVVMGYVGDQSWSSPILIYNVSMVVCGVSVITMPFLTNYWLLGVASAIFGLFISANYALTSVIVVELVSLESFSKAYGLLLLIQGIANLIGPPLVGFIADTTGDYVMPFVVSGIFIVSCGLILNAIPLIKRYRTLRPTQSTPDIPIDKNCESLVPTVITPKGKSSGGEPVIV</sequence>
<feature type="transmembrane region" description="Helical" evidence="3">
    <location>
        <begin position="431"/>
        <end position="457"/>
    </location>
</feature>
<feature type="region of interest" description="Disordered" evidence="2">
    <location>
        <begin position="51"/>
        <end position="158"/>
    </location>
</feature>
<dbReference type="FunFam" id="1.20.1250.20:FF:000505">
    <property type="entry name" value="Predicted protein"/>
    <property type="match status" value="1"/>
</dbReference>
<dbReference type="PANTHER" id="PTHR11360">
    <property type="entry name" value="MONOCARBOXYLATE TRANSPORTER"/>
    <property type="match status" value="1"/>
</dbReference>
<feature type="domain" description="Major facilitator superfamily (MFS) profile" evidence="4">
    <location>
        <begin position="338"/>
        <end position="1045"/>
    </location>
</feature>
<feature type="region of interest" description="Disordered" evidence="2">
    <location>
        <begin position="1"/>
        <end position="38"/>
    </location>
</feature>
<evidence type="ECO:0000256" key="3">
    <source>
        <dbReference type="SAM" id="Phobius"/>
    </source>
</evidence>
<feature type="region of interest" description="Disordered" evidence="2">
    <location>
        <begin position="281"/>
        <end position="331"/>
    </location>
</feature>
<feature type="compositionally biased region" description="Pro residues" evidence="2">
    <location>
        <begin position="674"/>
        <end position="690"/>
    </location>
</feature>
<feature type="transmembrane region" description="Helical" evidence="3">
    <location>
        <begin position="491"/>
        <end position="514"/>
    </location>
</feature>
<dbReference type="InterPro" id="IPR011701">
    <property type="entry name" value="MFS"/>
</dbReference>
<gene>
    <name evidence="5" type="ORF">Pcinc_023147</name>
</gene>
<dbReference type="PANTHER" id="PTHR11360:SF260">
    <property type="entry name" value="MFS DOMAIN-CONTAINING PROTEIN"/>
    <property type="match status" value="1"/>
</dbReference>
<comment type="caution">
    <text evidence="5">The sequence shown here is derived from an EMBL/GenBank/DDBJ whole genome shotgun (WGS) entry which is preliminary data.</text>
</comment>
<reference evidence="5" key="1">
    <citation type="submission" date="2023-10" db="EMBL/GenBank/DDBJ databases">
        <title>Genome assemblies of two species of porcelain crab, Petrolisthes cinctipes and Petrolisthes manimaculis (Anomura: Porcellanidae).</title>
        <authorList>
            <person name="Angst P."/>
        </authorList>
    </citation>
    <scope>NUCLEOTIDE SEQUENCE</scope>
    <source>
        <strain evidence="5">PB745_01</strain>
        <tissue evidence="5">Gill</tissue>
    </source>
</reference>
<feature type="transmembrane region" description="Helical" evidence="3">
    <location>
        <begin position="464"/>
        <end position="485"/>
    </location>
</feature>
<dbReference type="Pfam" id="PF07690">
    <property type="entry name" value="MFS_1"/>
    <property type="match status" value="2"/>
</dbReference>
<feature type="compositionally biased region" description="Polar residues" evidence="2">
    <location>
        <begin position="66"/>
        <end position="85"/>
    </location>
</feature>
<feature type="transmembrane region" description="Helical" evidence="3">
    <location>
        <begin position="931"/>
        <end position="951"/>
    </location>
</feature>
<feature type="region of interest" description="Disordered" evidence="2">
    <location>
        <begin position="527"/>
        <end position="551"/>
    </location>
</feature>
<dbReference type="GO" id="GO:0016020">
    <property type="term" value="C:membrane"/>
    <property type="evidence" value="ECO:0007669"/>
    <property type="project" value="UniProtKB-SubCell"/>
</dbReference>
<feature type="region of interest" description="Disordered" evidence="2">
    <location>
        <begin position="192"/>
        <end position="232"/>
    </location>
</feature>
<feature type="transmembrane region" description="Helical" evidence="3">
    <location>
        <begin position="337"/>
        <end position="364"/>
    </location>
</feature>
<feature type="compositionally biased region" description="Pro residues" evidence="2">
    <location>
        <begin position="701"/>
        <end position="712"/>
    </location>
</feature>